<keyword evidence="2" id="KW-0732">Signal</keyword>
<dbReference type="OMA" id="FYYIDYS"/>
<feature type="transmembrane region" description="Helical" evidence="1">
    <location>
        <begin position="82"/>
        <end position="103"/>
    </location>
</feature>
<feature type="transmembrane region" description="Helical" evidence="1">
    <location>
        <begin position="274"/>
        <end position="296"/>
    </location>
</feature>
<keyword evidence="4" id="KW-1185">Reference proteome</keyword>
<protein>
    <submittedName>
        <fullName evidence="3">Uncharacterized protein</fullName>
    </submittedName>
</protein>
<name>A0A0A1U245_ENTIV</name>
<dbReference type="OrthoDB" id="28248at2759"/>
<feature type="transmembrane region" description="Helical" evidence="1">
    <location>
        <begin position="134"/>
        <end position="157"/>
    </location>
</feature>
<dbReference type="AlphaFoldDB" id="A0A0A1U245"/>
<organism evidence="3 4">
    <name type="scientific">Entamoeba invadens IP1</name>
    <dbReference type="NCBI Taxonomy" id="370355"/>
    <lineage>
        <taxon>Eukaryota</taxon>
        <taxon>Amoebozoa</taxon>
        <taxon>Evosea</taxon>
        <taxon>Archamoebae</taxon>
        <taxon>Mastigamoebida</taxon>
        <taxon>Entamoebidae</taxon>
        <taxon>Entamoeba</taxon>
    </lineage>
</organism>
<evidence type="ECO:0000256" key="1">
    <source>
        <dbReference type="SAM" id="Phobius"/>
    </source>
</evidence>
<dbReference type="VEuPathDB" id="AmoebaDB:EIN_306690"/>
<dbReference type="GO" id="GO:0016020">
    <property type="term" value="C:membrane"/>
    <property type="evidence" value="ECO:0007669"/>
    <property type="project" value="TreeGrafter"/>
</dbReference>
<dbReference type="RefSeq" id="XP_004186069.1">
    <property type="nucleotide sequence ID" value="XM_004186021.1"/>
</dbReference>
<keyword evidence="1" id="KW-0812">Transmembrane</keyword>
<dbReference type="PANTHER" id="PTHR31414:SF18">
    <property type="entry name" value="TRANSMEMBRANE PROTEIN-RELATED"/>
    <property type="match status" value="1"/>
</dbReference>
<accession>A0A0A1U245</accession>
<evidence type="ECO:0000256" key="2">
    <source>
        <dbReference type="SAM" id="SignalP"/>
    </source>
</evidence>
<feature type="transmembrane region" description="Helical" evidence="1">
    <location>
        <begin position="562"/>
        <end position="584"/>
    </location>
</feature>
<keyword evidence="1" id="KW-0472">Membrane</keyword>
<evidence type="ECO:0000313" key="4">
    <source>
        <dbReference type="Proteomes" id="UP000014680"/>
    </source>
</evidence>
<dbReference type="InterPro" id="IPR040283">
    <property type="entry name" value="DDB_G0292058-like"/>
</dbReference>
<reference evidence="3 4" key="1">
    <citation type="submission" date="2012-10" db="EMBL/GenBank/DDBJ databases">
        <authorList>
            <person name="Zafar N."/>
            <person name="Inman J."/>
            <person name="Hall N."/>
            <person name="Lorenzi H."/>
            <person name="Caler E."/>
        </authorList>
    </citation>
    <scope>NUCLEOTIDE SEQUENCE [LARGE SCALE GENOMIC DNA]</scope>
    <source>
        <strain evidence="3 4">IP1</strain>
    </source>
</reference>
<dbReference type="KEGG" id="eiv:EIN_306690"/>
<feature type="chain" id="PRO_5012926676" evidence="2">
    <location>
        <begin position="16"/>
        <end position="614"/>
    </location>
</feature>
<dbReference type="Proteomes" id="UP000014680">
    <property type="component" value="Unassembled WGS sequence"/>
</dbReference>
<feature type="signal peptide" evidence="2">
    <location>
        <begin position="1"/>
        <end position="15"/>
    </location>
</feature>
<keyword evidence="1" id="KW-1133">Transmembrane helix</keyword>
<feature type="transmembrane region" description="Helical" evidence="1">
    <location>
        <begin position="248"/>
        <end position="267"/>
    </location>
</feature>
<dbReference type="GeneID" id="14885670"/>
<gene>
    <name evidence="3" type="ORF">EIN_306690</name>
</gene>
<dbReference type="PANTHER" id="PTHR31414">
    <property type="entry name" value="TRANSMEMBRANE PROTEIN DDB_G0292058"/>
    <property type="match status" value="1"/>
</dbReference>
<proteinExistence type="predicted"/>
<sequence length="614" mass="68034">MLSLIFFTLIFFVSSETTEDSTVPPPFTPNDKDHIPRDRSNHPVFFSGDKPDTFLNFCNNPNGFNVSDISNSCFYKPYAESLAIPSAFIAIVLVILTLVVYIFACTRCCFGPCCLAKHGCLCPKDEKSYGTKQWCIFLILMIVSSLLLVPFFIVGIIGNSSMTVAFRTVGDSLFTTYDDIKTIFDQTYTALSSVDLGPIKEIVPDLDTSMLNETTQMLSDLNTQIQGVDGTVNTGKTYVNAFYKAREALVDLILILPFIAVIVALIGAFCKLHFLVIPIFPCSIFFAVVAAVIVMVEYPVVTVVSDVCVYLIDEMNPEAPPGDSDFDQIFQVVRNCDNSTLSNMSDEFVSVENQIVDSAVEFYKQVCSDDTVSSTDFIRYDEKYTCTGTLMNNTKCVQDLNKTLSDTTSPLVCPSVPEGITFEGIPALMDAIYIKNFRYYFVPTPPTSQAELPIYATKPVRCELPDFMNTTEGKSGWVITNIACVYQSNITVSDCDTQCPSEYKEYGANMKALKDVVNSLISVISTIQDQVLSLIKCSHINKMVTNLKDATCYDLITMEGPLISGLLGYSAALLIMFVVSFLAIKRFKKGNYDFVDENTKYYDEGGKDAAIEMS</sequence>
<dbReference type="EMBL" id="KB206936">
    <property type="protein sequence ID" value="ELP86723.1"/>
    <property type="molecule type" value="Genomic_DNA"/>
</dbReference>
<evidence type="ECO:0000313" key="3">
    <source>
        <dbReference type="EMBL" id="ELP86723.1"/>
    </source>
</evidence>